<protein>
    <submittedName>
        <fullName evidence="3">SH3 domain-containing protein</fullName>
    </submittedName>
</protein>
<dbReference type="InterPro" id="IPR003646">
    <property type="entry name" value="SH3-like_bac-type"/>
</dbReference>
<comment type="caution">
    <text evidence="3">The sequence shown here is derived from an EMBL/GenBank/DDBJ whole genome shotgun (WGS) entry which is preliminary data.</text>
</comment>
<dbReference type="Proteomes" id="UP001595904">
    <property type="component" value="Unassembled WGS sequence"/>
</dbReference>
<dbReference type="EMBL" id="JBHSDU010000003">
    <property type="protein sequence ID" value="MFC4310520.1"/>
    <property type="molecule type" value="Genomic_DNA"/>
</dbReference>
<dbReference type="RefSeq" id="WP_380598071.1">
    <property type="nucleotide sequence ID" value="NZ_JBHSDU010000003.1"/>
</dbReference>
<dbReference type="Gene3D" id="2.30.30.40">
    <property type="entry name" value="SH3 Domains"/>
    <property type="match status" value="1"/>
</dbReference>
<feature type="signal peptide" evidence="1">
    <location>
        <begin position="1"/>
        <end position="35"/>
    </location>
</feature>
<keyword evidence="1" id="KW-0732">Signal</keyword>
<feature type="domain" description="SH3b" evidence="2">
    <location>
        <begin position="275"/>
        <end position="325"/>
    </location>
</feature>
<evidence type="ECO:0000259" key="2">
    <source>
        <dbReference type="Pfam" id="PF08239"/>
    </source>
</evidence>
<feature type="chain" id="PRO_5046045404" evidence="1">
    <location>
        <begin position="36"/>
        <end position="328"/>
    </location>
</feature>
<proteinExistence type="predicted"/>
<reference evidence="4" key="1">
    <citation type="journal article" date="2019" name="Int. J. Syst. Evol. Microbiol.">
        <title>The Global Catalogue of Microorganisms (GCM) 10K type strain sequencing project: providing services to taxonomists for standard genome sequencing and annotation.</title>
        <authorList>
            <consortium name="The Broad Institute Genomics Platform"/>
            <consortium name="The Broad Institute Genome Sequencing Center for Infectious Disease"/>
            <person name="Wu L."/>
            <person name="Ma J."/>
        </authorList>
    </citation>
    <scope>NUCLEOTIDE SEQUENCE [LARGE SCALE GENOMIC DNA]</scope>
    <source>
        <strain evidence="4">CGMCC 1.10759</strain>
    </source>
</reference>
<evidence type="ECO:0000313" key="4">
    <source>
        <dbReference type="Proteomes" id="UP001595904"/>
    </source>
</evidence>
<sequence>MKSVSARVSGVKTLGVRAAVVAALSVVGLPLTASAQDGIEHCDKPMGALAVVEPQDYVSQSLSRYGLQSPTGLIRMMVQQSNCFIVVERGIGMQNMMQERALQESGELRQGSNMGGGQMVSADFVLTPAVVFSENDSGGIGGALGGLLPGSKGRALGAVAGGLKFKEAQTSMLVTDARSGVQVASAEGNSKKADLNLGGALFGSSAAGALGGYTKTNEGKVIAASLADNYNNIVRSVRNQPSLQRDVGTLAEESAKKTKGGAVYNEGDTIVPKLGNLKVYSSPSEAGKPVATLSKGEEMIFMGEEKDGFLKIESSNGGGWVKKVLVTR</sequence>
<evidence type="ECO:0000313" key="3">
    <source>
        <dbReference type="EMBL" id="MFC4310520.1"/>
    </source>
</evidence>
<gene>
    <name evidence="3" type="ORF">ACFPN2_15625</name>
</gene>
<dbReference type="Pfam" id="PF08239">
    <property type="entry name" value="SH3_3"/>
    <property type="match status" value="1"/>
</dbReference>
<keyword evidence="4" id="KW-1185">Reference proteome</keyword>
<organism evidence="3 4">
    <name type="scientific">Steroidobacter flavus</name>
    <dbReference type="NCBI Taxonomy" id="1842136"/>
    <lineage>
        <taxon>Bacteria</taxon>
        <taxon>Pseudomonadati</taxon>
        <taxon>Pseudomonadota</taxon>
        <taxon>Gammaproteobacteria</taxon>
        <taxon>Steroidobacterales</taxon>
        <taxon>Steroidobacteraceae</taxon>
        <taxon>Steroidobacter</taxon>
    </lineage>
</organism>
<evidence type="ECO:0000256" key="1">
    <source>
        <dbReference type="SAM" id="SignalP"/>
    </source>
</evidence>
<dbReference type="InterPro" id="IPR005534">
    <property type="entry name" value="Curli_assmbl/transp-comp_CsgG"/>
</dbReference>
<accession>A0ABV8STS4</accession>
<name>A0ABV8STS4_9GAMM</name>
<dbReference type="Pfam" id="PF03783">
    <property type="entry name" value="CsgG"/>
    <property type="match status" value="1"/>
</dbReference>